<feature type="compositionally biased region" description="Basic and acidic residues" evidence="1">
    <location>
        <begin position="13"/>
        <end position="31"/>
    </location>
</feature>
<feature type="region of interest" description="Disordered" evidence="1">
    <location>
        <begin position="1"/>
        <end position="31"/>
    </location>
</feature>
<dbReference type="Proteomes" id="UP001152622">
    <property type="component" value="Chromosome 15"/>
</dbReference>
<keyword evidence="3" id="KW-1185">Reference proteome</keyword>
<feature type="compositionally biased region" description="Basic and acidic residues" evidence="1">
    <location>
        <begin position="96"/>
        <end position="108"/>
    </location>
</feature>
<feature type="compositionally biased region" description="Basic and acidic residues" evidence="1">
    <location>
        <begin position="67"/>
        <end position="76"/>
    </location>
</feature>
<sequence length="123" mass="14146">MSCTSYNSFGHTVDGHDAGSQESGVCKRQERPRWAKVVFGDYRPNRWFTEEQLINKRSSQTQMASDQRGRGSDARRAGAQAVGRRDRGAVWHQGPRPREIKWAQHWRAEFNPYRTKGRGPSDL</sequence>
<feature type="region of interest" description="Disordered" evidence="1">
    <location>
        <begin position="53"/>
        <end position="123"/>
    </location>
</feature>
<protein>
    <submittedName>
        <fullName evidence="2">Uncharacterized protein</fullName>
    </submittedName>
</protein>
<name>A0A9Q1EM64_SYNKA</name>
<reference evidence="2" key="1">
    <citation type="journal article" date="2023" name="Science">
        <title>Genome structures resolve the early diversification of teleost fishes.</title>
        <authorList>
            <person name="Parey E."/>
            <person name="Louis A."/>
            <person name="Montfort J."/>
            <person name="Bouchez O."/>
            <person name="Roques C."/>
            <person name="Iampietro C."/>
            <person name="Lluch J."/>
            <person name="Castinel A."/>
            <person name="Donnadieu C."/>
            <person name="Desvignes T."/>
            <person name="Floi Bucao C."/>
            <person name="Jouanno E."/>
            <person name="Wen M."/>
            <person name="Mejri S."/>
            <person name="Dirks R."/>
            <person name="Jansen H."/>
            <person name="Henkel C."/>
            <person name="Chen W.J."/>
            <person name="Zahm M."/>
            <person name="Cabau C."/>
            <person name="Klopp C."/>
            <person name="Thompson A.W."/>
            <person name="Robinson-Rechavi M."/>
            <person name="Braasch I."/>
            <person name="Lecointre G."/>
            <person name="Bobe J."/>
            <person name="Postlethwait J.H."/>
            <person name="Berthelot C."/>
            <person name="Roest Crollius H."/>
            <person name="Guiguen Y."/>
        </authorList>
    </citation>
    <scope>NUCLEOTIDE SEQUENCE</scope>
    <source>
        <strain evidence="2">WJC10195</strain>
    </source>
</reference>
<feature type="compositionally biased region" description="Polar residues" evidence="1">
    <location>
        <begin position="1"/>
        <end position="10"/>
    </location>
</feature>
<feature type="compositionally biased region" description="Polar residues" evidence="1">
    <location>
        <begin position="55"/>
        <end position="64"/>
    </location>
</feature>
<comment type="caution">
    <text evidence="2">The sequence shown here is derived from an EMBL/GenBank/DDBJ whole genome shotgun (WGS) entry which is preliminary data.</text>
</comment>
<evidence type="ECO:0000313" key="2">
    <source>
        <dbReference type="EMBL" id="KAJ8341343.1"/>
    </source>
</evidence>
<evidence type="ECO:0000313" key="3">
    <source>
        <dbReference type="Proteomes" id="UP001152622"/>
    </source>
</evidence>
<dbReference type="EMBL" id="JAINUF010000015">
    <property type="protein sequence ID" value="KAJ8341343.1"/>
    <property type="molecule type" value="Genomic_DNA"/>
</dbReference>
<organism evidence="2 3">
    <name type="scientific">Synaphobranchus kaupii</name>
    <name type="common">Kaup's arrowtooth eel</name>
    <dbReference type="NCBI Taxonomy" id="118154"/>
    <lineage>
        <taxon>Eukaryota</taxon>
        <taxon>Metazoa</taxon>
        <taxon>Chordata</taxon>
        <taxon>Craniata</taxon>
        <taxon>Vertebrata</taxon>
        <taxon>Euteleostomi</taxon>
        <taxon>Actinopterygii</taxon>
        <taxon>Neopterygii</taxon>
        <taxon>Teleostei</taxon>
        <taxon>Anguilliformes</taxon>
        <taxon>Synaphobranchidae</taxon>
        <taxon>Synaphobranchus</taxon>
    </lineage>
</organism>
<proteinExistence type="predicted"/>
<dbReference type="AlphaFoldDB" id="A0A9Q1EM64"/>
<accession>A0A9Q1EM64</accession>
<evidence type="ECO:0000256" key="1">
    <source>
        <dbReference type="SAM" id="MobiDB-lite"/>
    </source>
</evidence>
<gene>
    <name evidence="2" type="ORF">SKAU_G00336340</name>
</gene>